<dbReference type="OrthoDB" id="10250441at2759"/>
<dbReference type="GO" id="GO:0051082">
    <property type="term" value="F:unfolded protein binding"/>
    <property type="evidence" value="ECO:0007669"/>
    <property type="project" value="TreeGrafter"/>
</dbReference>
<dbReference type="GO" id="GO:0016272">
    <property type="term" value="C:prefoldin complex"/>
    <property type="evidence" value="ECO:0007669"/>
    <property type="project" value="InterPro"/>
</dbReference>
<dbReference type="AlphaFoldDB" id="A0A098VT45"/>
<evidence type="ECO:0000256" key="1">
    <source>
        <dbReference type="ARBA" id="ARBA00023186"/>
    </source>
</evidence>
<evidence type="ECO:0008006" key="5">
    <source>
        <dbReference type="Google" id="ProtNLM"/>
    </source>
</evidence>
<evidence type="ECO:0000313" key="3">
    <source>
        <dbReference type="EMBL" id="KGG52155.1"/>
    </source>
</evidence>
<organism evidence="3 4">
    <name type="scientific">Mitosporidium daphniae</name>
    <dbReference type="NCBI Taxonomy" id="1485682"/>
    <lineage>
        <taxon>Eukaryota</taxon>
        <taxon>Fungi</taxon>
        <taxon>Fungi incertae sedis</taxon>
        <taxon>Microsporidia</taxon>
        <taxon>Mitosporidium</taxon>
    </lineage>
</organism>
<dbReference type="RefSeq" id="XP_013236480.1">
    <property type="nucleotide sequence ID" value="XM_013381026.1"/>
</dbReference>
<dbReference type="HOGENOM" id="CLU_130032_0_0_1"/>
<evidence type="ECO:0000313" key="2">
    <source>
        <dbReference type="EMBL" id="KGG50044.1"/>
    </source>
</evidence>
<protein>
    <recommendedName>
        <fullName evidence="5">Prefoldin subunit 4</fullName>
    </recommendedName>
</protein>
<dbReference type="InterPro" id="IPR016661">
    <property type="entry name" value="PFDN4"/>
</dbReference>
<dbReference type="GeneID" id="25258940"/>
<dbReference type="EMBL" id="JMKJ01000111">
    <property type="protein sequence ID" value="KGG52155.1"/>
    <property type="molecule type" value="Genomic_DNA"/>
</dbReference>
<dbReference type="GO" id="GO:0005737">
    <property type="term" value="C:cytoplasm"/>
    <property type="evidence" value="ECO:0007669"/>
    <property type="project" value="TreeGrafter"/>
</dbReference>
<dbReference type="PANTHER" id="PTHR21100:SF9">
    <property type="entry name" value="PREFOLDIN SUBUNIT 4"/>
    <property type="match status" value="1"/>
</dbReference>
<dbReference type="Proteomes" id="UP000029725">
    <property type="component" value="Unassembled WGS sequence"/>
</dbReference>
<dbReference type="VEuPathDB" id="MicrosporidiaDB:DI09_1p50"/>
<keyword evidence="1" id="KW-0143">Chaperone</keyword>
<name>A0A098VT45_9MICR</name>
<sequence length="122" mass="13556">MDEPSVTAEDQAQLNTFSRLSETLSIYEPRLAEAQREATADALSEAEVFAELEEPSHIRIKIGDGFAYLPPGEALAMLSERLNDHSSKCDELRRYHSALASEASALKTLLYAKFRGAINLER</sequence>
<dbReference type="VEuPathDB" id="MicrosporidiaDB:DI09_91p50"/>
<dbReference type="GO" id="GO:0006457">
    <property type="term" value="P:protein folding"/>
    <property type="evidence" value="ECO:0007669"/>
    <property type="project" value="InterPro"/>
</dbReference>
<proteinExistence type="predicted"/>
<evidence type="ECO:0000313" key="4">
    <source>
        <dbReference type="Proteomes" id="UP000029725"/>
    </source>
</evidence>
<dbReference type="GeneID" id="25261071"/>
<comment type="caution">
    <text evidence="3">The sequence shown here is derived from an EMBL/GenBank/DDBJ whole genome shotgun (WGS) entry which is preliminary data.</text>
</comment>
<gene>
    <name evidence="3" type="ORF">DI09_1p50</name>
    <name evidence="2" type="ORF">DI09_91p50</name>
</gene>
<keyword evidence="4" id="KW-1185">Reference proteome</keyword>
<dbReference type="EMBL" id="JMKJ01000603">
    <property type="protein sequence ID" value="KGG50044.1"/>
    <property type="molecule type" value="Genomic_DNA"/>
</dbReference>
<accession>A0A098VT45</accession>
<reference evidence="3 4" key="1">
    <citation type="submission" date="2014-04" db="EMBL/GenBank/DDBJ databases">
        <title>A new species of microsporidia sheds light on the evolution of extreme parasitism.</title>
        <authorList>
            <person name="Haag K.L."/>
            <person name="James T.Y."/>
            <person name="Larsson R."/>
            <person name="Schaer T.M."/>
            <person name="Refardt D."/>
            <person name="Pombert J.-F."/>
            <person name="Ebert D."/>
        </authorList>
    </citation>
    <scope>NUCLEOTIDE SEQUENCE [LARGE SCALE GENOMIC DNA]</scope>
    <source>
        <strain evidence="3 4">UGP3</strain>
        <tissue evidence="3">Spores</tissue>
    </source>
</reference>
<dbReference type="PANTHER" id="PTHR21100">
    <property type="entry name" value="PREFOLDIN SUBUNIT 4"/>
    <property type="match status" value="1"/>
</dbReference>
<dbReference type="RefSeq" id="XP_013238650.1">
    <property type="nucleotide sequence ID" value="XM_013383196.1"/>
</dbReference>